<dbReference type="GO" id="GO:0005681">
    <property type="term" value="C:spliceosomal complex"/>
    <property type="evidence" value="ECO:0007669"/>
    <property type="project" value="TreeGrafter"/>
</dbReference>
<comment type="subcellular location">
    <subcellularLocation>
        <location evidence="1">Nucleus</location>
    </subcellularLocation>
</comment>
<dbReference type="InParanoid" id="A0A0H2R0M8"/>
<proteinExistence type="inferred from homology"/>
<accession>A0A0H2R0M8</accession>
<dbReference type="AlphaFoldDB" id="A0A0H2R0M8"/>
<evidence type="ECO:0000313" key="5">
    <source>
        <dbReference type="EMBL" id="KLO05345.1"/>
    </source>
</evidence>
<organism evidence="5 6">
    <name type="scientific">Schizopora paradoxa</name>
    <dbReference type="NCBI Taxonomy" id="27342"/>
    <lineage>
        <taxon>Eukaryota</taxon>
        <taxon>Fungi</taxon>
        <taxon>Dikarya</taxon>
        <taxon>Basidiomycota</taxon>
        <taxon>Agaricomycotina</taxon>
        <taxon>Agaricomycetes</taxon>
        <taxon>Hymenochaetales</taxon>
        <taxon>Schizoporaceae</taxon>
        <taxon>Schizopora</taxon>
    </lineage>
</organism>
<gene>
    <name evidence="5" type="ORF">SCHPADRAFT_839527</name>
</gene>
<dbReference type="EMBL" id="KQ086322">
    <property type="protein sequence ID" value="KLO05345.1"/>
    <property type="molecule type" value="Genomic_DNA"/>
</dbReference>
<keyword evidence="4" id="KW-0175">Coiled coil</keyword>
<dbReference type="STRING" id="27342.A0A0H2R0M8"/>
<dbReference type="InterPro" id="IPR001748">
    <property type="entry name" value="BUD31"/>
</dbReference>
<evidence type="ECO:0000256" key="3">
    <source>
        <dbReference type="ARBA" id="ARBA00023242"/>
    </source>
</evidence>
<dbReference type="PRINTS" id="PR00322">
    <property type="entry name" value="G10"/>
</dbReference>
<comment type="similarity">
    <text evidence="2">Belongs to the BUD31 (G10) family.</text>
</comment>
<dbReference type="FunCoup" id="A0A0H2R0M8">
    <property type="interactions" value="565"/>
</dbReference>
<evidence type="ECO:0000313" key="6">
    <source>
        <dbReference type="Proteomes" id="UP000053477"/>
    </source>
</evidence>
<dbReference type="Proteomes" id="UP000053477">
    <property type="component" value="Unassembled WGS sequence"/>
</dbReference>
<evidence type="ECO:0000256" key="1">
    <source>
        <dbReference type="ARBA" id="ARBA00004123"/>
    </source>
</evidence>
<feature type="coiled-coil region" evidence="4">
    <location>
        <begin position="16"/>
        <end position="43"/>
    </location>
</feature>
<name>A0A0H2R0M8_9AGAM</name>
<evidence type="ECO:0000256" key="2">
    <source>
        <dbReference type="ARBA" id="ARBA00005287"/>
    </source>
</evidence>
<dbReference type="PANTHER" id="PTHR19411">
    <property type="entry name" value="PROTEIN BUD31-RELATED"/>
    <property type="match status" value="1"/>
</dbReference>
<dbReference type="PANTHER" id="PTHR19411:SF0">
    <property type="entry name" value="PROTEIN BUD31 HOMOLOG"/>
    <property type="match status" value="1"/>
</dbReference>
<evidence type="ECO:0000256" key="4">
    <source>
        <dbReference type="SAM" id="Coils"/>
    </source>
</evidence>
<keyword evidence="6" id="KW-1185">Reference proteome</keyword>
<protein>
    <submittedName>
        <fullName evidence="5">Maternal g10 transcript</fullName>
    </submittedName>
</protein>
<reference evidence="5 6" key="1">
    <citation type="submission" date="2015-04" db="EMBL/GenBank/DDBJ databases">
        <title>Complete genome sequence of Schizopora paradoxa KUC8140, a cosmopolitan wood degrader in East Asia.</title>
        <authorList>
            <consortium name="DOE Joint Genome Institute"/>
            <person name="Min B."/>
            <person name="Park H."/>
            <person name="Jang Y."/>
            <person name="Kim J.-J."/>
            <person name="Kim K.H."/>
            <person name="Pangilinan J."/>
            <person name="Lipzen A."/>
            <person name="Riley R."/>
            <person name="Grigoriev I.V."/>
            <person name="Spatafora J.W."/>
            <person name="Choi I.-G."/>
        </authorList>
    </citation>
    <scope>NUCLEOTIDE SEQUENCE [LARGE SCALE GENOMIC DNA]</scope>
    <source>
        <strain evidence="5 6">KUC8140</strain>
    </source>
</reference>
<dbReference type="GO" id="GO:0000398">
    <property type="term" value="P:mRNA splicing, via spliceosome"/>
    <property type="evidence" value="ECO:0007669"/>
    <property type="project" value="TreeGrafter"/>
</dbReference>
<sequence>MPKIRTSRTKRPPEGFEEIEDSLAEFTKKMRDAENETHEGKRKAEALWPIMRLNHARSRYVYELFYKRKAISRKLYDWLLKEKYADAGLIAFWKKNGYEKLCCVSCVQTKGRNYEGSTCKCRVPRAQLKSNESVQCQHCGCQGCSSSD</sequence>
<keyword evidence="3" id="KW-0539">Nucleus</keyword>
<dbReference type="OrthoDB" id="277109at2759"/>
<dbReference type="Pfam" id="PF01125">
    <property type="entry name" value="BUD31"/>
    <property type="match status" value="1"/>
</dbReference>